<evidence type="ECO:0000313" key="6">
    <source>
        <dbReference type="EMBL" id="UYU73771.1"/>
    </source>
</evidence>
<evidence type="ECO:0000256" key="2">
    <source>
        <dbReference type="ARBA" id="ARBA00023015"/>
    </source>
</evidence>
<dbReference type="NCBIfam" id="TIGR02937">
    <property type="entry name" value="sigma70-ECF"/>
    <property type="match status" value="1"/>
</dbReference>
<protein>
    <submittedName>
        <fullName evidence="6">Sigma-70 family RNA polymerase sigma factor</fullName>
    </submittedName>
</protein>
<dbReference type="GO" id="GO:0003677">
    <property type="term" value="F:DNA binding"/>
    <property type="evidence" value="ECO:0007669"/>
    <property type="project" value="InterPro"/>
</dbReference>
<proteinExistence type="inferred from homology"/>
<dbReference type="Pfam" id="PF08281">
    <property type="entry name" value="Sigma70_r4_2"/>
    <property type="match status" value="1"/>
</dbReference>
<dbReference type="PANTHER" id="PTHR43133">
    <property type="entry name" value="RNA POLYMERASE ECF-TYPE SIGMA FACTO"/>
    <property type="match status" value="1"/>
</dbReference>
<comment type="similarity">
    <text evidence="1">Belongs to the sigma-70 factor family. ECF subfamily.</text>
</comment>
<dbReference type="InterPro" id="IPR039425">
    <property type="entry name" value="RNA_pol_sigma-70-like"/>
</dbReference>
<accession>A0AA46UF80</accession>
<dbReference type="SUPFAM" id="SSF88946">
    <property type="entry name" value="Sigma2 domain of RNA polymerase sigma factors"/>
    <property type="match status" value="1"/>
</dbReference>
<evidence type="ECO:0000256" key="4">
    <source>
        <dbReference type="ARBA" id="ARBA00023163"/>
    </source>
</evidence>
<dbReference type="RefSeq" id="WP_195583914.1">
    <property type="nucleotide sequence ID" value="NZ_CP072242.1"/>
</dbReference>
<dbReference type="InterPro" id="IPR013324">
    <property type="entry name" value="RNA_pol_sigma_r3/r4-like"/>
</dbReference>
<dbReference type="Gene3D" id="1.10.10.10">
    <property type="entry name" value="Winged helix-like DNA-binding domain superfamily/Winged helix DNA-binding domain"/>
    <property type="match status" value="1"/>
</dbReference>
<feature type="domain" description="RNA polymerase sigma factor 70 region 4 type 2" evidence="5">
    <location>
        <begin position="109"/>
        <end position="160"/>
    </location>
</feature>
<evidence type="ECO:0000259" key="5">
    <source>
        <dbReference type="Pfam" id="PF08281"/>
    </source>
</evidence>
<dbReference type="InterPro" id="IPR014284">
    <property type="entry name" value="RNA_pol_sigma-70_dom"/>
</dbReference>
<dbReference type="InterPro" id="IPR013249">
    <property type="entry name" value="RNA_pol_sigma70_r4_t2"/>
</dbReference>
<dbReference type="GO" id="GO:0016987">
    <property type="term" value="F:sigma factor activity"/>
    <property type="evidence" value="ECO:0007669"/>
    <property type="project" value="UniProtKB-KW"/>
</dbReference>
<dbReference type="Gene3D" id="1.10.1740.10">
    <property type="match status" value="1"/>
</dbReference>
<evidence type="ECO:0000313" key="7">
    <source>
        <dbReference type="Proteomes" id="UP001156216"/>
    </source>
</evidence>
<dbReference type="InterPro" id="IPR036388">
    <property type="entry name" value="WH-like_DNA-bd_sf"/>
</dbReference>
<evidence type="ECO:0000256" key="3">
    <source>
        <dbReference type="ARBA" id="ARBA00023082"/>
    </source>
</evidence>
<evidence type="ECO:0000256" key="1">
    <source>
        <dbReference type="ARBA" id="ARBA00010641"/>
    </source>
</evidence>
<name>A0AA46UF80_BACT4</name>
<dbReference type="InterPro" id="IPR013325">
    <property type="entry name" value="RNA_pol_sigma_r2"/>
</dbReference>
<dbReference type="CDD" id="cd06171">
    <property type="entry name" value="Sigma70_r4"/>
    <property type="match status" value="1"/>
</dbReference>
<keyword evidence="3" id="KW-0731">Sigma factor</keyword>
<sequence>MPGDFKIEKIYNQYIDDLLSYGIGLGFHRELIKDAIQDIFYKLYFKRNELKGVNNTKYYLFQMLKNRLFDLSKNTIITDEIDIYKNLFTIKVTTLDQMIVKEDQIEIHNKVEKLLDMLTGRQREAIYLRFIQEMSYDEIASLLDMTPQATRNLVFRAIERIRQKEDLFIVLLLLYSDYLLN</sequence>
<gene>
    <name evidence="6" type="ORF">KQP59_11905</name>
</gene>
<dbReference type="GO" id="GO:0006352">
    <property type="term" value="P:DNA-templated transcription initiation"/>
    <property type="evidence" value="ECO:0007669"/>
    <property type="project" value="InterPro"/>
</dbReference>
<dbReference type="EMBL" id="CP083681">
    <property type="protein sequence ID" value="UYU73771.1"/>
    <property type="molecule type" value="Genomic_DNA"/>
</dbReference>
<dbReference type="Proteomes" id="UP001156216">
    <property type="component" value="Chromosome"/>
</dbReference>
<dbReference type="SUPFAM" id="SSF88659">
    <property type="entry name" value="Sigma3 and sigma4 domains of RNA polymerase sigma factors"/>
    <property type="match status" value="1"/>
</dbReference>
<organism evidence="6 7">
    <name type="scientific">Bacteroides thetaiotaomicron</name>
    <dbReference type="NCBI Taxonomy" id="818"/>
    <lineage>
        <taxon>Bacteria</taxon>
        <taxon>Pseudomonadati</taxon>
        <taxon>Bacteroidota</taxon>
        <taxon>Bacteroidia</taxon>
        <taxon>Bacteroidales</taxon>
        <taxon>Bacteroidaceae</taxon>
        <taxon>Bacteroides</taxon>
    </lineage>
</organism>
<keyword evidence="2" id="KW-0805">Transcription regulation</keyword>
<dbReference type="AlphaFoldDB" id="A0AA46UF80"/>
<dbReference type="PANTHER" id="PTHR43133:SF46">
    <property type="entry name" value="RNA POLYMERASE SIGMA-70 FACTOR ECF SUBFAMILY"/>
    <property type="match status" value="1"/>
</dbReference>
<reference evidence="6" key="1">
    <citation type="submission" date="2021-06" db="EMBL/GenBank/DDBJ databases">
        <title>Interrogation of the integrated mobile genetic elements in gut-associated Bacteroides with a consensus prediction approach.</title>
        <authorList>
            <person name="Campbell D.E."/>
            <person name="Leigh J.R."/>
            <person name="Kim T."/>
            <person name="England W."/>
            <person name="Whitaker R.J."/>
            <person name="Degnan P.H."/>
        </authorList>
    </citation>
    <scope>NUCLEOTIDE SEQUENCE</scope>
    <source>
        <strain evidence="6">VPI-BTDOT2</strain>
    </source>
</reference>
<keyword evidence="4" id="KW-0804">Transcription</keyword>